<keyword evidence="4" id="KW-1185">Reference proteome</keyword>
<evidence type="ECO:0000313" key="4">
    <source>
        <dbReference type="Proteomes" id="UP001345963"/>
    </source>
</evidence>
<evidence type="ECO:0000256" key="2">
    <source>
        <dbReference type="SAM" id="SignalP"/>
    </source>
</evidence>
<feature type="non-terminal residue" evidence="3">
    <location>
        <position position="1"/>
    </location>
</feature>
<evidence type="ECO:0000313" key="3">
    <source>
        <dbReference type="EMBL" id="MED6232111.1"/>
    </source>
</evidence>
<reference evidence="3 4" key="1">
    <citation type="submission" date="2021-07" db="EMBL/GenBank/DDBJ databases">
        <authorList>
            <person name="Palmer J.M."/>
        </authorList>
    </citation>
    <scope>NUCLEOTIDE SEQUENCE [LARGE SCALE GENOMIC DNA]</scope>
    <source>
        <strain evidence="3 4">AT_MEX2019</strain>
        <tissue evidence="3">Muscle</tissue>
    </source>
</reference>
<organism evidence="3 4">
    <name type="scientific">Ataeniobius toweri</name>
    <dbReference type="NCBI Taxonomy" id="208326"/>
    <lineage>
        <taxon>Eukaryota</taxon>
        <taxon>Metazoa</taxon>
        <taxon>Chordata</taxon>
        <taxon>Craniata</taxon>
        <taxon>Vertebrata</taxon>
        <taxon>Euteleostomi</taxon>
        <taxon>Actinopterygii</taxon>
        <taxon>Neopterygii</taxon>
        <taxon>Teleostei</taxon>
        <taxon>Neoteleostei</taxon>
        <taxon>Acanthomorphata</taxon>
        <taxon>Ovalentaria</taxon>
        <taxon>Atherinomorphae</taxon>
        <taxon>Cyprinodontiformes</taxon>
        <taxon>Goodeidae</taxon>
        <taxon>Ataeniobius</taxon>
    </lineage>
</organism>
<proteinExistence type="predicted"/>
<dbReference type="Proteomes" id="UP001345963">
    <property type="component" value="Unassembled WGS sequence"/>
</dbReference>
<dbReference type="EMBL" id="JAHUTI010000462">
    <property type="protein sequence ID" value="MED6232111.1"/>
    <property type="molecule type" value="Genomic_DNA"/>
</dbReference>
<gene>
    <name evidence="3" type="ORF">ATANTOWER_021481</name>
</gene>
<feature type="region of interest" description="Disordered" evidence="1">
    <location>
        <begin position="51"/>
        <end position="71"/>
    </location>
</feature>
<feature type="chain" id="PRO_5045648149" description="Secreted protein" evidence="2">
    <location>
        <begin position="26"/>
        <end position="71"/>
    </location>
</feature>
<evidence type="ECO:0008006" key="5">
    <source>
        <dbReference type="Google" id="ProtNLM"/>
    </source>
</evidence>
<evidence type="ECO:0000256" key="1">
    <source>
        <dbReference type="SAM" id="MobiDB-lite"/>
    </source>
</evidence>
<comment type="caution">
    <text evidence="3">The sequence shown here is derived from an EMBL/GenBank/DDBJ whole genome shotgun (WGS) entry which is preliminary data.</text>
</comment>
<name>A0ABU7A2P1_9TELE</name>
<protein>
    <recommendedName>
        <fullName evidence="5">Secreted protein</fullName>
    </recommendedName>
</protein>
<accession>A0ABU7A2P1</accession>
<feature type="signal peptide" evidence="2">
    <location>
        <begin position="1"/>
        <end position="25"/>
    </location>
</feature>
<sequence length="71" mass="7783">SGLAVLSRTMPALFLLSLLMTRSMPCLLCSCQIYPTPCLVTGELVPVHHRATQRHTGQPTIHRAIEGDQLT</sequence>
<keyword evidence="2" id="KW-0732">Signal</keyword>